<keyword evidence="1" id="KW-0732">Signal</keyword>
<evidence type="ECO:0000313" key="2">
    <source>
        <dbReference type="EMBL" id="CAJ1578709.1"/>
    </source>
</evidence>
<evidence type="ECO:0000313" key="3">
    <source>
        <dbReference type="Proteomes" id="UP001190466"/>
    </source>
</evidence>
<evidence type="ECO:0000256" key="1">
    <source>
        <dbReference type="SAM" id="SignalP"/>
    </source>
</evidence>
<dbReference type="PROSITE" id="PS51257">
    <property type="entry name" value="PROKAR_LIPOPROTEIN"/>
    <property type="match status" value="1"/>
</dbReference>
<accession>A0ABM9M865</accession>
<dbReference type="Proteomes" id="UP001190466">
    <property type="component" value="Chromosome"/>
</dbReference>
<feature type="signal peptide" evidence="1">
    <location>
        <begin position="1"/>
        <end position="20"/>
    </location>
</feature>
<sequence>MRKALLVAVLLMLVGCTGVADRSDEARQVELSLNLLHGVDNASVRYVNDFTHGTFIDIGIRCDNATEAQIAAIANELNTMLGEDFADHDVSVMFSLGPNVSVTTGREVDPEAVARGAGEVRRIAAALTAPVKSIKLRPGEAGSSVRIDDASDPDQAVRAAVQTTGETADAIYVSGDRDKRGLRTWDITGRISLAQFDAHSQQISALPGNASFVKISDGQFDQVNIGLPDRAGAYEAVVSAIETLGAGREHPLRLLWGWTGDTSRYNEPRWAGSVDVGACRDGVDPTKPENLVPEAAALQERIRAEFNCRS</sequence>
<name>A0ABM9M865_9MYCO</name>
<feature type="chain" id="PRO_5045986138" evidence="1">
    <location>
        <begin position="21"/>
        <end position="310"/>
    </location>
</feature>
<gene>
    <name evidence="2" type="ORF">MU0050_000170</name>
</gene>
<protein>
    <submittedName>
        <fullName evidence="2">Uncharacterized protein</fullName>
    </submittedName>
</protein>
<keyword evidence="3" id="KW-1185">Reference proteome</keyword>
<dbReference type="RefSeq" id="WP_316513687.1">
    <property type="nucleotide sequence ID" value="NZ_OY726395.1"/>
</dbReference>
<reference evidence="2 3" key="1">
    <citation type="submission" date="2023-08" db="EMBL/GenBank/DDBJ databases">
        <authorList>
            <person name="Folkvardsen B D."/>
            <person name="Norman A."/>
        </authorList>
    </citation>
    <scope>NUCLEOTIDE SEQUENCE [LARGE SCALE GENOMIC DNA]</scope>
    <source>
        <strain evidence="2 3">Mu0050</strain>
    </source>
</reference>
<dbReference type="EMBL" id="OY726395">
    <property type="protein sequence ID" value="CAJ1578709.1"/>
    <property type="molecule type" value="Genomic_DNA"/>
</dbReference>
<proteinExistence type="predicted"/>
<organism evidence="2 3">
    <name type="scientific">[Mycobacterium] wendilense</name>
    <dbReference type="NCBI Taxonomy" id="3064284"/>
    <lineage>
        <taxon>Bacteria</taxon>
        <taxon>Bacillati</taxon>
        <taxon>Actinomycetota</taxon>
        <taxon>Actinomycetes</taxon>
        <taxon>Mycobacteriales</taxon>
        <taxon>Mycobacteriaceae</taxon>
        <taxon>Mycolicibacter</taxon>
    </lineage>
</organism>